<sequence length="139" mass="14834">MEALVSAKTGPCPPICRRYTHHSTHLRGALGLCARHHTGTCRRGHSSALSPAVQVVPVPPHVSSILSDNSPVGVERADDHQPKQHMCCCKRTRAQGCGVKHRTAIVHGRHDASTAIGGKQQRLDKCGGGKGSIEQDRTA</sequence>
<keyword evidence="3" id="KW-1185">Reference proteome</keyword>
<evidence type="ECO:0000256" key="1">
    <source>
        <dbReference type="SAM" id="MobiDB-lite"/>
    </source>
</evidence>
<evidence type="ECO:0000313" key="2">
    <source>
        <dbReference type="EMBL" id="CAL1577406.1"/>
    </source>
</evidence>
<accession>A0AAV2JM51</accession>
<proteinExistence type="predicted"/>
<protein>
    <submittedName>
        <fullName evidence="2">Uncharacterized protein</fullName>
    </submittedName>
</protein>
<feature type="region of interest" description="Disordered" evidence="1">
    <location>
        <begin position="115"/>
        <end position="139"/>
    </location>
</feature>
<dbReference type="EMBL" id="OZ035835">
    <property type="protein sequence ID" value="CAL1577406.1"/>
    <property type="molecule type" value="Genomic_DNA"/>
</dbReference>
<organism evidence="2 3">
    <name type="scientific">Knipowitschia caucasica</name>
    <name type="common">Caucasian dwarf goby</name>
    <name type="synonym">Pomatoschistus caucasicus</name>
    <dbReference type="NCBI Taxonomy" id="637954"/>
    <lineage>
        <taxon>Eukaryota</taxon>
        <taxon>Metazoa</taxon>
        <taxon>Chordata</taxon>
        <taxon>Craniata</taxon>
        <taxon>Vertebrata</taxon>
        <taxon>Euteleostomi</taxon>
        <taxon>Actinopterygii</taxon>
        <taxon>Neopterygii</taxon>
        <taxon>Teleostei</taxon>
        <taxon>Neoteleostei</taxon>
        <taxon>Acanthomorphata</taxon>
        <taxon>Gobiaria</taxon>
        <taxon>Gobiiformes</taxon>
        <taxon>Gobioidei</taxon>
        <taxon>Gobiidae</taxon>
        <taxon>Gobiinae</taxon>
        <taxon>Knipowitschia</taxon>
    </lineage>
</organism>
<dbReference type="AlphaFoldDB" id="A0AAV2JM51"/>
<feature type="compositionally biased region" description="Basic and acidic residues" evidence="1">
    <location>
        <begin position="121"/>
        <end position="139"/>
    </location>
</feature>
<reference evidence="2 3" key="1">
    <citation type="submission" date="2024-04" db="EMBL/GenBank/DDBJ databases">
        <authorList>
            <person name="Waldvogel A.-M."/>
            <person name="Schoenle A."/>
        </authorList>
    </citation>
    <scope>NUCLEOTIDE SEQUENCE [LARGE SCALE GENOMIC DNA]</scope>
</reference>
<gene>
    <name evidence="2" type="ORF">KC01_LOCUS8759</name>
</gene>
<dbReference type="Proteomes" id="UP001497482">
    <property type="component" value="Chromosome 13"/>
</dbReference>
<name>A0AAV2JM51_KNICA</name>
<evidence type="ECO:0000313" key="3">
    <source>
        <dbReference type="Proteomes" id="UP001497482"/>
    </source>
</evidence>